<evidence type="ECO:0000256" key="7">
    <source>
        <dbReference type="ARBA" id="ARBA00023319"/>
    </source>
</evidence>
<name>A0AAP2FN07_KLEOX</name>
<evidence type="ECO:0000256" key="6">
    <source>
        <dbReference type="ARBA" id="ARBA00023186"/>
    </source>
</evidence>
<keyword evidence="6 8" id="KW-0143">Chaperone</keyword>
<dbReference type="PANTHER" id="PTHR30251">
    <property type="entry name" value="PILUS ASSEMBLY CHAPERONE"/>
    <property type="match status" value="1"/>
</dbReference>
<comment type="subcellular location">
    <subcellularLocation>
        <location evidence="1 8">Periplasm</location>
    </subcellularLocation>
</comment>
<dbReference type="RefSeq" id="WP_016809923.1">
    <property type="nucleotide sequence ID" value="NZ_CABGTQ010000008.1"/>
</dbReference>
<dbReference type="InterPro" id="IPR001829">
    <property type="entry name" value="Pili_assmbl_chaperone_bac"/>
</dbReference>
<evidence type="ECO:0000259" key="11">
    <source>
        <dbReference type="Pfam" id="PF02753"/>
    </source>
</evidence>
<dbReference type="Gene3D" id="2.60.40.10">
    <property type="entry name" value="Immunoglobulins"/>
    <property type="match status" value="2"/>
</dbReference>
<dbReference type="Pfam" id="PF00345">
    <property type="entry name" value="PapD_N"/>
    <property type="match status" value="1"/>
</dbReference>
<dbReference type="InterPro" id="IPR036316">
    <property type="entry name" value="Pili_assmbl_chap_C_dom_sf"/>
</dbReference>
<keyword evidence="7" id="KW-0393">Immunoglobulin domain</keyword>
<dbReference type="EMBL" id="JAGKON010000054">
    <property type="protein sequence ID" value="MBQ0604183.1"/>
    <property type="molecule type" value="Genomic_DNA"/>
</dbReference>
<comment type="caution">
    <text evidence="12">The sequence shown here is derived from an EMBL/GenBank/DDBJ whole genome shotgun (WGS) entry which is preliminary data.</text>
</comment>
<comment type="similarity">
    <text evidence="2 8">Belongs to the periplasmic pilus chaperone family.</text>
</comment>
<evidence type="ECO:0000256" key="1">
    <source>
        <dbReference type="ARBA" id="ARBA00004418"/>
    </source>
</evidence>
<dbReference type="SUPFAM" id="SSF49584">
    <property type="entry name" value="Periplasmic chaperone C-domain"/>
    <property type="match status" value="1"/>
</dbReference>
<keyword evidence="4 9" id="KW-0732">Signal</keyword>
<dbReference type="InterPro" id="IPR013783">
    <property type="entry name" value="Ig-like_fold"/>
</dbReference>
<evidence type="ECO:0000256" key="2">
    <source>
        <dbReference type="ARBA" id="ARBA00007399"/>
    </source>
</evidence>
<dbReference type="InterPro" id="IPR018046">
    <property type="entry name" value="Pili_assmbl_chaperone_CS"/>
</dbReference>
<feature type="domain" description="Pili assembly chaperone C-terminal" evidence="11">
    <location>
        <begin position="168"/>
        <end position="224"/>
    </location>
</feature>
<keyword evidence="5" id="KW-0574">Periplasm</keyword>
<dbReference type="InterPro" id="IPR050643">
    <property type="entry name" value="Periplasmic_pilus_chap"/>
</dbReference>
<dbReference type="PROSITE" id="PS00635">
    <property type="entry name" value="PILI_CHAPERONE"/>
    <property type="match status" value="1"/>
</dbReference>
<dbReference type="PRINTS" id="PR00969">
    <property type="entry name" value="CHAPERONPILI"/>
</dbReference>
<organism evidence="12 13">
    <name type="scientific">Klebsiella oxytoca</name>
    <dbReference type="NCBI Taxonomy" id="571"/>
    <lineage>
        <taxon>Bacteria</taxon>
        <taxon>Pseudomonadati</taxon>
        <taxon>Pseudomonadota</taxon>
        <taxon>Gammaproteobacteria</taxon>
        <taxon>Enterobacterales</taxon>
        <taxon>Enterobacteriaceae</taxon>
        <taxon>Klebsiella/Raoultella group</taxon>
        <taxon>Klebsiella</taxon>
    </lineage>
</organism>
<reference evidence="12 13" key="1">
    <citation type="submission" date="2021-03" db="EMBL/GenBank/DDBJ databases">
        <authorList>
            <person name="Stanton E."/>
        </authorList>
    </citation>
    <scope>NUCLEOTIDE SEQUENCE [LARGE SCALE GENOMIC DNA]</scope>
    <source>
        <strain evidence="12 13">2020EL-00037</strain>
    </source>
</reference>
<evidence type="ECO:0000256" key="4">
    <source>
        <dbReference type="ARBA" id="ARBA00022729"/>
    </source>
</evidence>
<dbReference type="GO" id="GO:0030288">
    <property type="term" value="C:outer membrane-bounded periplasmic space"/>
    <property type="evidence" value="ECO:0007669"/>
    <property type="project" value="InterPro"/>
</dbReference>
<evidence type="ECO:0000256" key="8">
    <source>
        <dbReference type="RuleBase" id="RU003918"/>
    </source>
</evidence>
<evidence type="ECO:0000313" key="12">
    <source>
        <dbReference type="EMBL" id="MBQ0604183.1"/>
    </source>
</evidence>
<proteinExistence type="inferred from homology"/>
<keyword evidence="13" id="KW-1185">Reference proteome</keyword>
<dbReference type="InterPro" id="IPR016147">
    <property type="entry name" value="Pili_assmbl_chaperone_N"/>
</dbReference>
<gene>
    <name evidence="12" type="ORF">J7S78_30800</name>
</gene>
<dbReference type="PANTHER" id="PTHR30251:SF9">
    <property type="entry name" value="CHAPERONE PROTEIN CAF1M"/>
    <property type="match status" value="1"/>
</dbReference>
<dbReference type="Pfam" id="PF02753">
    <property type="entry name" value="PapD_C"/>
    <property type="match status" value="1"/>
</dbReference>
<dbReference type="InterPro" id="IPR008962">
    <property type="entry name" value="PapD-like_sf"/>
</dbReference>
<evidence type="ECO:0000256" key="5">
    <source>
        <dbReference type="ARBA" id="ARBA00022764"/>
    </source>
</evidence>
<feature type="chain" id="PRO_5042865822" evidence="9">
    <location>
        <begin position="25"/>
        <end position="229"/>
    </location>
</feature>
<accession>A0AAP2FN07</accession>
<protein>
    <submittedName>
        <fullName evidence="12">Molecular chaperone</fullName>
    </submittedName>
</protein>
<dbReference type="SUPFAM" id="SSF49354">
    <property type="entry name" value="PapD-like"/>
    <property type="match status" value="1"/>
</dbReference>
<sequence length="229" mass="25048">MYNLLSNFMKFLFLALCFNGSLLAAESGGITIGGTRLIYKEARKEVSLSVANSDSAPYLIQSWAETHAGGSDKAPFIVTPPLFRLEANQQSLLRIVKTGSSLPENKESLFWLNVKSIPSGKAKSGVNTLQIAIKTRIKLIYRPASVKGSPGDEAEKLIWRINGNKLTVDNKTPFIMNFQMVKVGTNDVKDATYVLPMSTATYSIPKGSSGKVSWKLINDYGGTSKIYSQ</sequence>
<evidence type="ECO:0000313" key="13">
    <source>
        <dbReference type="Proteomes" id="UP000673434"/>
    </source>
</evidence>
<keyword evidence="3" id="KW-1029">Fimbrium biogenesis</keyword>
<evidence type="ECO:0000256" key="9">
    <source>
        <dbReference type="SAM" id="SignalP"/>
    </source>
</evidence>
<feature type="domain" description="Pili assembly chaperone N-terminal" evidence="10">
    <location>
        <begin position="29"/>
        <end position="146"/>
    </location>
</feature>
<dbReference type="GO" id="GO:0071555">
    <property type="term" value="P:cell wall organization"/>
    <property type="evidence" value="ECO:0007669"/>
    <property type="project" value="InterPro"/>
</dbReference>
<dbReference type="Proteomes" id="UP000673434">
    <property type="component" value="Unassembled WGS sequence"/>
</dbReference>
<feature type="signal peptide" evidence="9">
    <location>
        <begin position="1"/>
        <end position="24"/>
    </location>
</feature>
<dbReference type="AlphaFoldDB" id="A0AAP2FN07"/>
<dbReference type="InterPro" id="IPR016148">
    <property type="entry name" value="Pili_assmbl_chaperone_C"/>
</dbReference>
<dbReference type="FunFam" id="2.60.40.10:FF:000458">
    <property type="entry name" value="Molecular chaperone FimC"/>
    <property type="match status" value="1"/>
</dbReference>
<evidence type="ECO:0000259" key="10">
    <source>
        <dbReference type="Pfam" id="PF00345"/>
    </source>
</evidence>
<evidence type="ECO:0000256" key="3">
    <source>
        <dbReference type="ARBA" id="ARBA00022558"/>
    </source>
</evidence>